<dbReference type="PANTHER" id="PTHR11736">
    <property type="entry name" value="MELANOMA-ASSOCIATED ANTIGEN MAGE ANTIGEN"/>
    <property type="match status" value="1"/>
</dbReference>
<evidence type="ECO:0000313" key="4">
    <source>
        <dbReference type="Proteomes" id="UP000664991"/>
    </source>
</evidence>
<organism evidence="3 4">
    <name type="scientific">Ovis aries</name>
    <name type="common">Sheep</name>
    <dbReference type="NCBI Taxonomy" id="9940"/>
    <lineage>
        <taxon>Eukaryota</taxon>
        <taxon>Metazoa</taxon>
        <taxon>Chordata</taxon>
        <taxon>Craniata</taxon>
        <taxon>Vertebrata</taxon>
        <taxon>Euteleostomi</taxon>
        <taxon>Mammalia</taxon>
        <taxon>Eutheria</taxon>
        <taxon>Laurasiatheria</taxon>
        <taxon>Artiodactyla</taxon>
        <taxon>Ruminantia</taxon>
        <taxon>Pecora</taxon>
        <taxon>Bovidae</taxon>
        <taxon>Caprinae</taxon>
        <taxon>Ovis</taxon>
    </lineage>
</organism>
<gene>
    <name evidence="3" type="ORF">JEQ12_020284</name>
</gene>
<dbReference type="SMART" id="SM01373">
    <property type="entry name" value="MAGE"/>
    <property type="match status" value="3"/>
</dbReference>
<feature type="domain" description="MAGE" evidence="2">
    <location>
        <begin position="753"/>
        <end position="951"/>
    </location>
</feature>
<dbReference type="Pfam" id="PF12440">
    <property type="entry name" value="MAGE_N"/>
    <property type="match status" value="1"/>
</dbReference>
<feature type="domain" description="MAGE" evidence="2">
    <location>
        <begin position="301"/>
        <end position="452"/>
    </location>
</feature>
<dbReference type="Proteomes" id="UP000664991">
    <property type="component" value="Unassembled WGS sequence"/>
</dbReference>
<dbReference type="GO" id="GO:0005634">
    <property type="term" value="C:nucleus"/>
    <property type="evidence" value="ECO:0007669"/>
    <property type="project" value="TreeGrafter"/>
</dbReference>
<dbReference type="Gene3D" id="1.10.10.1210">
    <property type="entry name" value="MAGE homology domain, winged helix WH2 motif"/>
    <property type="match status" value="3"/>
</dbReference>
<accession>A0A835ZRE6</accession>
<dbReference type="PROSITE" id="PS50838">
    <property type="entry name" value="MAGE"/>
    <property type="match status" value="3"/>
</dbReference>
<feature type="region of interest" description="Disordered" evidence="1">
    <location>
        <begin position="485"/>
        <end position="513"/>
    </location>
</feature>
<name>A0A835ZRE6_SHEEP</name>
<sequence>MLSQRTQFTLGLLCDAVLDSSKHDCESPCSPSVSCLCTQVPWIGVTLLCPENRGCDEVEELENQAMLPDLQRKYLTALADPRWLLQPVLGRAGKDMFQVDIPKHLTPFGQEACPDWALERKVTERPAHGDTIRSPPCPGHARLVQSESAPPCVDPCPAVKCTLAHTACVLDMVPGCSVSRVRLLDTAVGAEQQGLVFSLWKLVLVFGFQVMFLQGPWSAVSIFPCHTLTVHKTPVIMPVVPTNELCTSEEDLQGQIQAQGPVEAQLLGAEAEDASTPLASFPPDSSSSAAVDAEILFKQAVNVMTAELLEFLLLKYGTKEPIFQAEMLNRVLRDNQAHFPVVFRKATQCLQLAFGVDMKEVDHREHIYVMVATLGLTLNEMQRGGQSIPKAGLLVTVLSLILVAGDRVCEEKVWGALSMMGVFPGIEHCIYGEPKELLPQVWVQAGYLEYRQYREIVLRILPQENRQEGPDTARRKWRALCEHRGEPLTSGQGEPHRVQPSPPVSTKGPSAMPQSMAEYHTKEPTTKDEILNMVLREDGHHFPEAFRQASECLQLVFGVDVREVDRRKLIYTLVPTLGLACNGLGIQEPGGEGRGPRTMSRGQRTEEVQAVPGVKYQAKELVCGIEVKEVDPMEHIYIMVSTLGFTCDSMLSSRQGLPKAGLLVLVLSLIMQNGDHASEEEVWGTLSRLSIVLEVKMSELRKPKKDLQDPGEAQGPEEAQLLGAERGEAATPSASSCPVSLCAAEEALPQEALNKMVANMVKFLLCKYRAKEPTSDAELLHTVLGGNQEHFPVVFRQAVECVLLVFGIDVRQVETAPIYIMVPCLGLTCDVIQSGEQGLPKAGLLVVVLSLILQNGDRGPEEEIWRALNKMGVCVWKEHSIFGEPRELLTQVWVREGYLEYRQVPDSDPARFEFLWGPRAFAETSKEKFTEYLLRVNRRAFRSFPFPSAEAVREENEGS</sequence>
<dbReference type="Pfam" id="PF01454">
    <property type="entry name" value="MAGE"/>
    <property type="match status" value="3"/>
</dbReference>
<evidence type="ECO:0000259" key="2">
    <source>
        <dbReference type="PROSITE" id="PS50838"/>
    </source>
</evidence>
<dbReference type="InterPro" id="IPR002190">
    <property type="entry name" value="MHD_dom"/>
</dbReference>
<dbReference type="InterPro" id="IPR021072">
    <property type="entry name" value="MAGE_N"/>
</dbReference>
<reference evidence="3 4" key="1">
    <citation type="submission" date="2020-12" db="EMBL/GenBank/DDBJ databases">
        <title>De novo assembly of Tibetan sheep genome.</title>
        <authorList>
            <person name="Li X."/>
        </authorList>
    </citation>
    <scope>NUCLEOTIDE SEQUENCE [LARGE SCALE GENOMIC DNA]</scope>
    <source>
        <tissue evidence="3">Heart</tissue>
    </source>
</reference>
<feature type="domain" description="MAGE" evidence="2">
    <location>
        <begin position="516"/>
        <end position="705"/>
    </location>
</feature>
<dbReference type="InterPro" id="IPR037445">
    <property type="entry name" value="MAGE"/>
</dbReference>
<dbReference type="FunFam" id="1.10.10.1210:FF:000001">
    <property type="entry name" value="melanoma-associated antigen D1"/>
    <property type="match status" value="1"/>
</dbReference>
<dbReference type="PANTHER" id="PTHR11736:SF81">
    <property type="entry name" value="MAGE DOMAIN-CONTAINING PROTEIN"/>
    <property type="match status" value="1"/>
</dbReference>
<protein>
    <recommendedName>
        <fullName evidence="2">MAGE domain-containing protein</fullName>
    </recommendedName>
</protein>
<dbReference type="GO" id="GO:0000122">
    <property type="term" value="P:negative regulation of transcription by RNA polymerase II"/>
    <property type="evidence" value="ECO:0007669"/>
    <property type="project" value="TreeGrafter"/>
</dbReference>
<evidence type="ECO:0000256" key="1">
    <source>
        <dbReference type="SAM" id="MobiDB-lite"/>
    </source>
</evidence>
<comment type="caution">
    <text evidence="3">The sequence shown here is derived from an EMBL/GenBank/DDBJ whole genome shotgun (WGS) entry which is preliminary data.</text>
</comment>
<evidence type="ECO:0000313" key="3">
    <source>
        <dbReference type="EMBL" id="KAG5193923.1"/>
    </source>
</evidence>
<dbReference type="InterPro" id="IPR041899">
    <property type="entry name" value="MAGE_WH2"/>
</dbReference>
<dbReference type="AlphaFoldDB" id="A0A835ZRE6"/>
<dbReference type="EMBL" id="JAEMGP010000027">
    <property type="protein sequence ID" value="KAG5193923.1"/>
    <property type="molecule type" value="Genomic_DNA"/>
</dbReference>
<dbReference type="Gene3D" id="1.10.10.1200">
    <property type="entry name" value="MAGE homology domain, winged helix WH1 motif"/>
    <property type="match status" value="4"/>
</dbReference>
<proteinExistence type="predicted"/>
<dbReference type="InterPro" id="IPR041898">
    <property type="entry name" value="MAGE_WH1"/>
</dbReference>